<evidence type="ECO:0000313" key="1">
    <source>
        <dbReference type="EMBL" id="KAL2053252.1"/>
    </source>
</evidence>
<comment type="caution">
    <text evidence="1">The sequence shown here is derived from an EMBL/GenBank/DDBJ whole genome shotgun (WGS) entry which is preliminary data.</text>
</comment>
<reference evidence="1 2" key="1">
    <citation type="submission" date="2024-09" db="EMBL/GenBank/DDBJ databases">
        <title>Rethinking Asexuality: The Enigmatic Case of Functional Sexual Genes in Lepraria (Stereocaulaceae).</title>
        <authorList>
            <person name="Doellman M."/>
            <person name="Sun Y."/>
            <person name="Barcenas-Pena A."/>
            <person name="Lumbsch H.T."/>
            <person name="Grewe F."/>
        </authorList>
    </citation>
    <scope>NUCLEOTIDE SEQUENCE [LARGE SCALE GENOMIC DNA]</scope>
    <source>
        <strain evidence="1 2">Grewe 0041</strain>
    </source>
</reference>
<evidence type="ECO:0000313" key="2">
    <source>
        <dbReference type="Proteomes" id="UP001590951"/>
    </source>
</evidence>
<name>A0ABR4B7B3_9LECA</name>
<keyword evidence="2" id="KW-1185">Reference proteome</keyword>
<accession>A0ABR4B7B3</accession>
<gene>
    <name evidence="1" type="ORF">ABVK25_006577</name>
</gene>
<proteinExistence type="predicted"/>
<dbReference type="SUPFAM" id="SSF48403">
    <property type="entry name" value="Ankyrin repeat"/>
    <property type="match status" value="1"/>
</dbReference>
<organism evidence="1 2">
    <name type="scientific">Lepraria finkii</name>
    <dbReference type="NCBI Taxonomy" id="1340010"/>
    <lineage>
        <taxon>Eukaryota</taxon>
        <taxon>Fungi</taxon>
        <taxon>Dikarya</taxon>
        <taxon>Ascomycota</taxon>
        <taxon>Pezizomycotina</taxon>
        <taxon>Lecanoromycetes</taxon>
        <taxon>OSLEUM clade</taxon>
        <taxon>Lecanoromycetidae</taxon>
        <taxon>Lecanorales</taxon>
        <taxon>Lecanorineae</taxon>
        <taxon>Stereocaulaceae</taxon>
        <taxon>Lepraria</taxon>
    </lineage>
</organism>
<protein>
    <submittedName>
        <fullName evidence="1">Uncharacterized protein</fullName>
    </submittedName>
</protein>
<dbReference type="Gene3D" id="1.25.40.20">
    <property type="entry name" value="Ankyrin repeat-containing domain"/>
    <property type="match status" value="1"/>
</dbReference>
<dbReference type="EMBL" id="JBHFEH010000022">
    <property type="protein sequence ID" value="KAL2053252.1"/>
    <property type="molecule type" value="Genomic_DNA"/>
</dbReference>
<dbReference type="Proteomes" id="UP001590951">
    <property type="component" value="Unassembled WGS sequence"/>
</dbReference>
<dbReference type="InterPro" id="IPR036770">
    <property type="entry name" value="Ankyrin_rpt-contain_sf"/>
</dbReference>
<sequence length="86" mass="9487">MTFRAVDTTLPGDKSRTQLSQSVFSGNTDAIDLLLMRDDVVPSAKNKQGGTPLIELVELGRMAIVQRLLAHHYARQGNPQLMNLPQ</sequence>